<evidence type="ECO:0000313" key="2">
    <source>
        <dbReference type="EMBL" id="KGE87760.1"/>
    </source>
</evidence>
<name>A0A098S6I6_9BACT</name>
<dbReference type="EMBL" id="JPOS01000033">
    <property type="protein sequence ID" value="KGE87760.1"/>
    <property type="molecule type" value="Genomic_DNA"/>
</dbReference>
<dbReference type="AlphaFoldDB" id="A0A098S6I6"/>
<keyword evidence="3" id="KW-1185">Reference proteome</keyword>
<dbReference type="InterPro" id="IPR045475">
    <property type="entry name" value="iSTAND"/>
</dbReference>
<sequence length="359" mass="41883">MRYSPEEIEGFEGQLDLLVRKLNFMKSELGRTIDPNAKFAITEEIAQMEGQISDLKGKLSAAHGLPVANQKERLAEAIRQLNMDEEEEIGLLHLVNCDRHQMVDKFWNAFDEKEEEHFQFYFITGCPTQMPPSFAERMVYELLVEELDGESDALHILTQEDNGRLRIQDLPLGRNTRKSQQRFKAYVQERFRFADTQSFDTFIETGVPNLPYDYVAVVFELHERKWSSFLPEYLEWMIETFKNPNKQVPKFLFFFVFYVDGQHLGGLKSEQKSILTALSELTVRHETTLLTPLLPVEDGDLRAWLMDLGERNPNQVQSVIDAMVTGLREEDQLLFRDKQQFNMKDIEELQALIYNIANE</sequence>
<organism evidence="2 3">
    <name type="scientific">Phaeodactylibacter xiamenensis</name>
    <dbReference type="NCBI Taxonomy" id="1524460"/>
    <lineage>
        <taxon>Bacteria</taxon>
        <taxon>Pseudomonadati</taxon>
        <taxon>Bacteroidota</taxon>
        <taxon>Saprospiria</taxon>
        <taxon>Saprospirales</taxon>
        <taxon>Haliscomenobacteraceae</taxon>
        <taxon>Phaeodactylibacter</taxon>
    </lineage>
</organism>
<accession>A0A098S6I6</accession>
<dbReference type="OrthoDB" id="9845354at2"/>
<comment type="caution">
    <text evidence="2">The sequence shown here is derived from an EMBL/GenBank/DDBJ whole genome shotgun (WGS) entry which is preliminary data.</text>
</comment>
<dbReference type="RefSeq" id="WP_044221135.1">
    <property type="nucleotide sequence ID" value="NZ_JBKAGJ010000023.1"/>
</dbReference>
<evidence type="ECO:0000313" key="3">
    <source>
        <dbReference type="Proteomes" id="UP000029736"/>
    </source>
</evidence>
<evidence type="ECO:0000259" key="1">
    <source>
        <dbReference type="Pfam" id="PF19995"/>
    </source>
</evidence>
<protein>
    <recommendedName>
        <fullName evidence="1">Inactive STAND domain-containing protein</fullName>
    </recommendedName>
</protein>
<dbReference type="Pfam" id="PF19995">
    <property type="entry name" value="iSTAND"/>
    <property type="match status" value="1"/>
</dbReference>
<dbReference type="Proteomes" id="UP000029736">
    <property type="component" value="Unassembled WGS sequence"/>
</dbReference>
<feature type="domain" description="Inactive STAND" evidence="1">
    <location>
        <begin position="95"/>
        <end position="256"/>
    </location>
</feature>
<dbReference type="STRING" id="1524460.IX84_13375"/>
<reference evidence="2 3" key="1">
    <citation type="journal article" date="2014" name="Int. J. Syst. Evol. Microbiol.">
        <title>Phaeodactylibacter xiamenensis gen. nov., sp. nov., a member of the family Saprospiraceae isolated from the marine alga Phaeodactylum tricornutum.</title>
        <authorList>
            <person name="Chen Z.Jr."/>
            <person name="Lei X."/>
            <person name="Lai Q."/>
            <person name="Li Y."/>
            <person name="Zhang B."/>
            <person name="Zhang J."/>
            <person name="Zhang H."/>
            <person name="Yang L."/>
            <person name="Zheng W."/>
            <person name="Tian Y."/>
            <person name="Yu Z."/>
            <person name="Xu H.Jr."/>
            <person name="Zheng T."/>
        </authorList>
    </citation>
    <scope>NUCLEOTIDE SEQUENCE [LARGE SCALE GENOMIC DNA]</scope>
    <source>
        <strain evidence="2 3">KD52</strain>
    </source>
</reference>
<gene>
    <name evidence="2" type="ORF">IX84_13375</name>
</gene>
<proteinExistence type="predicted"/>